<evidence type="ECO:0000313" key="1">
    <source>
        <dbReference type="EMBL" id="KXK59749.1"/>
    </source>
</evidence>
<dbReference type="OrthoDB" id="3531377at2"/>
<dbReference type="EMBL" id="LRQV01000099">
    <property type="protein sequence ID" value="KXK59749.1"/>
    <property type="molecule type" value="Genomic_DNA"/>
</dbReference>
<evidence type="ECO:0000313" key="2">
    <source>
        <dbReference type="Proteomes" id="UP000070620"/>
    </source>
</evidence>
<comment type="caution">
    <text evidence="1">The sequence shown here is derived from an EMBL/GenBank/DDBJ whole genome shotgun (WGS) entry which is preliminary data.</text>
</comment>
<gene>
    <name evidence="1" type="ORF">AWW66_22705</name>
</gene>
<protein>
    <submittedName>
        <fullName evidence="1">Uncharacterized protein</fullName>
    </submittedName>
</protein>
<dbReference type="AlphaFoldDB" id="A0A136PMR5"/>
<name>A0A136PMR5_9ACTN</name>
<dbReference type="Proteomes" id="UP000070620">
    <property type="component" value="Unassembled WGS sequence"/>
</dbReference>
<reference evidence="1 2" key="1">
    <citation type="submission" date="2016-01" db="EMBL/GenBank/DDBJ databases">
        <title>Whole genome sequence and analysis of Micromonospora rosaria DSM 803, which can produce antibacterial substance rosamicin.</title>
        <authorList>
            <person name="Yang H."/>
            <person name="He X."/>
            <person name="Zhu D."/>
        </authorList>
    </citation>
    <scope>NUCLEOTIDE SEQUENCE [LARGE SCALE GENOMIC DNA]</scope>
    <source>
        <strain evidence="1 2">DSM 803</strain>
    </source>
</reference>
<keyword evidence="2" id="KW-1185">Reference proteome</keyword>
<accession>A0A136PMR5</accession>
<proteinExistence type="predicted"/>
<sequence length="155" mass="17237">MIWQGHIHLGDEPGIYGDALYSGLSTEIPITLERTSTSGPERTTLVLETEDVQTFEGYPGHQITVYLHVPDPEQPFHSDQVVLTRTRLTSADNNRKEIRVNLAGRQSPYHVSVQIRQDTEVPAGALDDFQVTRLSNVATDFGYIASYGFTPPPVN</sequence>
<organism evidence="1 2">
    <name type="scientific">Micromonospora rosaria</name>
    <dbReference type="NCBI Taxonomy" id="47874"/>
    <lineage>
        <taxon>Bacteria</taxon>
        <taxon>Bacillati</taxon>
        <taxon>Actinomycetota</taxon>
        <taxon>Actinomycetes</taxon>
        <taxon>Micromonosporales</taxon>
        <taxon>Micromonosporaceae</taxon>
        <taxon>Micromonospora</taxon>
    </lineage>
</organism>